<reference evidence="1" key="1">
    <citation type="journal article" date="2000" name="Mol. Ecol.">
        <title>Dispersal barriers in tropical oceans and speciation in Atlantic and eastern Pacific sea urchins of the genus Echinometra.</title>
        <authorList>
            <person name="McCartney M.A."/>
            <person name="Keller G."/>
            <person name="Lessios H.A."/>
        </authorList>
    </citation>
    <scope>NUCLEOTIDE SEQUENCE</scope>
</reference>
<name>Q9MFX8_ECHLU</name>
<gene>
    <name evidence="1" type="primary">COI</name>
</gene>
<dbReference type="AlphaFoldDB" id="Q9MFX8"/>
<evidence type="ECO:0000313" key="1">
    <source>
        <dbReference type="EMBL" id="AAF82501.1"/>
    </source>
</evidence>
<feature type="non-terminal residue" evidence="1">
    <location>
        <position position="199"/>
    </location>
</feature>
<dbReference type="EMBL" id="AF255484">
    <property type="protein sequence ID" value="AAF82501.1"/>
    <property type="molecule type" value="Genomic_DNA"/>
</dbReference>
<accession>Q9MFX8</accession>
<proteinExistence type="predicted"/>
<feature type="non-terminal residue" evidence="1">
    <location>
        <position position="1"/>
    </location>
</feature>
<keyword evidence="1" id="KW-0496">Mitochondrion</keyword>
<geneLocation type="mitochondrion" evidence="1"/>
<sequence>TPILILWPPSSIYSYFAGIWNDFARNRTLFSNASTFWVPGNGLRHDSNWSPSIPCMSPPHVHSRNGRSHTSILYCRHNDNCRSNSDQGIQLNGNPSSINSSVSNSSFLSSRICIFIYTSSTHSNRPSQLLYWCCAAWHLLCSCPLPLRTINGSRLRYFCRVYTLIPSILRIQPTPPLSNGPLLYYVHRGQLDILPTTLL</sequence>
<organism evidence="1">
    <name type="scientific">Echinometra lucunter</name>
    <name type="common">Rock-boring urchin</name>
    <dbReference type="NCBI Taxonomy" id="105361"/>
    <lineage>
        <taxon>Eukaryota</taxon>
        <taxon>Metazoa</taxon>
        <taxon>Echinodermata</taxon>
        <taxon>Eleutherozoa</taxon>
        <taxon>Echinozoa</taxon>
        <taxon>Echinoidea</taxon>
        <taxon>Euechinoidea</taxon>
        <taxon>Echinacea</taxon>
        <taxon>Camarodonta</taxon>
        <taxon>Echinidea</taxon>
        <taxon>Echinometridae</taxon>
        <taxon>Echinometra</taxon>
    </lineage>
</organism>
<protein>
    <submittedName>
        <fullName evidence="1">Cytochrome oxidase I</fullName>
    </submittedName>
</protein>